<feature type="transmembrane region" description="Helical" evidence="1">
    <location>
        <begin position="6"/>
        <end position="24"/>
    </location>
</feature>
<reference evidence="2" key="1">
    <citation type="submission" date="2021-05" db="EMBL/GenBank/DDBJ databases">
        <authorList>
            <person name="Alioto T."/>
            <person name="Alioto T."/>
            <person name="Gomez Garrido J."/>
        </authorList>
    </citation>
    <scope>NUCLEOTIDE SEQUENCE</scope>
</reference>
<name>A0A8D8WKD6_9HEMI</name>
<evidence type="ECO:0000256" key="1">
    <source>
        <dbReference type="SAM" id="Phobius"/>
    </source>
</evidence>
<keyword evidence="1" id="KW-0812">Transmembrane</keyword>
<protein>
    <submittedName>
        <fullName evidence="2">Uncharacterized protein</fullName>
    </submittedName>
</protein>
<keyword evidence="1" id="KW-1133">Transmembrane helix</keyword>
<organism evidence="2">
    <name type="scientific">Cacopsylla melanoneura</name>
    <dbReference type="NCBI Taxonomy" id="428564"/>
    <lineage>
        <taxon>Eukaryota</taxon>
        <taxon>Metazoa</taxon>
        <taxon>Ecdysozoa</taxon>
        <taxon>Arthropoda</taxon>
        <taxon>Hexapoda</taxon>
        <taxon>Insecta</taxon>
        <taxon>Pterygota</taxon>
        <taxon>Neoptera</taxon>
        <taxon>Paraneoptera</taxon>
        <taxon>Hemiptera</taxon>
        <taxon>Sternorrhyncha</taxon>
        <taxon>Psylloidea</taxon>
        <taxon>Psyllidae</taxon>
        <taxon>Psyllinae</taxon>
        <taxon>Cacopsylla</taxon>
    </lineage>
</organism>
<dbReference type="EMBL" id="HBUF01199581">
    <property type="protein sequence ID" value="CAG6661415.1"/>
    <property type="molecule type" value="Transcribed_RNA"/>
</dbReference>
<keyword evidence="1" id="KW-0472">Membrane</keyword>
<sequence>MNTTLYVHLFTIITYLHMLSYHILRVFSQPNPFHLIPLDMILSFSHQSHCFTILHISSVFRHLAGRILCSSSDHIFHILPLDTECFIWMRPWMAVREDNLHVVCCLLVWNVWNVAAVR</sequence>
<dbReference type="AlphaFoldDB" id="A0A8D8WKD6"/>
<evidence type="ECO:0000313" key="2">
    <source>
        <dbReference type="EMBL" id="CAG6661415.1"/>
    </source>
</evidence>
<proteinExistence type="predicted"/>
<accession>A0A8D8WKD6</accession>